<gene>
    <name evidence="1" type="ORF">ERS852456_02702</name>
</gene>
<accession>A0A174FLR7</accession>
<organism evidence="1 2">
    <name type="scientific">[Ruminococcus] torques</name>
    <dbReference type="NCBI Taxonomy" id="33039"/>
    <lineage>
        <taxon>Bacteria</taxon>
        <taxon>Bacillati</taxon>
        <taxon>Bacillota</taxon>
        <taxon>Clostridia</taxon>
        <taxon>Lachnospirales</taxon>
        <taxon>Lachnospiraceae</taxon>
        <taxon>Mediterraneibacter</taxon>
    </lineage>
</organism>
<reference evidence="1 2" key="1">
    <citation type="submission" date="2015-09" db="EMBL/GenBank/DDBJ databases">
        <authorList>
            <consortium name="Pathogen Informatics"/>
        </authorList>
    </citation>
    <scope>NUCLEOTIDE SEQUENCE [LARGE SCALE GENOMIC DNA]</scope>
    <source>
        <strain evidence="1 2">2789STDY5834841</strain>
    </source>
</reference>
<dbReference type="InterPro" id="IPR032360">
    <property type="entry name" value="DUF4869"/>
</dbReference>
<evidence type="ECO:0008006" key="3">
    <source>
        <dbReference type="Google" id="ProtNLM"/>
    </source>
</evidence>
<proteinExistence type="predicted"/>
<protein>
    <recommendedName>
        <fullName evidence="3">DUF4869 domain-containing protein</fullName>
    </recommendedName>
</protein>
<evidence type="ECO:0000313" key="2">
    <source>
        <dbReference type="Proteomes" id="UP000095787"/>
    </source>
</evidence>
<sequence>MLKIYLGNMEKAIYHPPTYFDNQYEDEWITKELSIRMIKEVDKSDVINSSLIQSPVLGTISAKELSGSVKTLMLMAFKRM</sequence>
<dbReference type="EMBL" id="CYZO01000063">
    <property type="protein sequence ID" value="CUO49085.1"/>
    <property type="molecule type" value="Genomic_DNA"/>
</dbReference>
<dbReference type="Pfam" id="PF16163">
    <property type="entry name" value="DUF4869"/>
    <property type="match status" value="1"/>
</dbReference>
<dbReference type="AlphaFoldDB" id="A0A174FLR7"/>
<dbReference type="RefSeq" id="WP_055159480.1">
    <property type="nucleotide sequence ID" value="NZ_CYZO01000063.1"/>
</dbReference>
<dbReference type="Proteomes" id="UP000095787">
    <property type="component" value="Unassembled WGS sequence"/>
</dbReference>
<evidence type="ECO:0000313" key="1">
    <source>
        <dbReference type="EMBL" id="CUO49085.1"/>
    </source>
</evidence>
<name>A0A174FLR7_9FIRM</name>